<evidence type="ECO:0000256" key="4">
    <source>
        <dbReference type="PROSITE-ProRule" id="PRU00175"/>
    </source>
</evidence>
<dbReference type="GO" id="GO:0008270">
    <property type="term" value="F:zinc ion binding"/>
    <property type="evidence" value="ECO:0007669"/>
    <property type="project" value="UniProtKB-KW"/>
</dbReference>
<keyword evidence="7" id="KW-1185">Reference proteome</keyword>
<keyword evidence="2 4" id="KW-0863">Zinc-finger</keyword>
<proteinExistence type="predicted"/>
<feature type="domain" description="RING-type" evidence="5">
    <location>
        <begin position="67"/>
        <end position="110"/>
    </location>
</feature>
<comment type="caution">
    <text evidence="6">The sequence shown here is derived from an EMBL/GenBank/DDBJ whole genome shotgun (WGS) entry which is preliminary data.</text>
</comment>
<evidence type="ECO:0000256" key="2">
    <source>
        <dbReference type="ARBA" id="ARBA00022771"/>
    </source>
</evidence>
<dbReference type="GO" id="GO:0061630">
    <property type="term" value="F:ubiquitin protein ligase activity"/>
    <property type="evidence" value="ECO:0007669"/>
    <property type="project" value="TreeGrafter"/>
</dbReference>
<evidence type="ECO:0000256" key="1">
    <source>
        <dbReference type="ARBA" id="ARBA00022723"/>
    </source>
</evidence>
<dbReference type="InterPro" id="IPR013083">
    <property type="entry name" value="Znf_RING/FYVE/PHD"/>
</dbReference>
<dbReference type="OrthoDB" id="8062037at2759"/>
<dbReference type="SUPFAM" id="SSF57850">
    <property type="entry name" value="RING/U-box"/>
    <property type="match status" value="1"/>
</dbReference>
<keyword evidence="1" id="KW-0479">Metal-binding</keyword>
<evidence type="ECO:0000256" key="3">
    <source>
        <dbReference type="ARBA" id="ARBA00022833"/>
    </source>
</evidence>
<sequence>MLFNIIFCSAVLFPILRIKHELFILLKNFFQYRKLDHQSEQVYLVDLPIIRFEDLQERRHREVEEMCFICSANYVSDDVVFQLSRCGHVFHSECVGKLIQRKQHDCPFCRSSFFSGSLAIPCKPL</sequence>
<gene>
    <name evidence="6" type="ORF">CTI12_AA131310</name>
</gene>
<name>A0A2U1PNR2_ARTAN</name>
<evidence type="ECO:0000313" key="7">
    <source>
        <dbReference type="Proteomes" id="UP000245207"/>
    </source>
</evidence>
<keyword evidence="3" id="KW-0862">Zinc</keyword>
<protein>
    <submittedName>
        <fullName evidence="6">RING-H2 finger protein ATL18</fullName>
    </submittedName>
</protein>
<dbReference type="PANTHER" id="PTHR45969">
    <property type="entry name" value="RING ZINC FINGER PROTEIN-RELATED"/>
    <property type="match status" value="1"/>
</dbReference>
<dbReference type="Gene3D" id="3.30.40.10">
    <property type="entry name" value="Zinc/RING finger domain, C3HC4 (zinc finger)"/>
    <property type="match status" value="1"/>
</dbReference>
<dbReference type="SMART" id="SM00184">
    <property type="entry name" value="RING"/>
    <property type="match status" value="1"/>
</dbReference>
<organism evidence="6 7">
    <name type="scientific">Artemisia annua</name>
    <name type="common">Sweet wormwood</name>
    <dbReference type="NCBI Taxonomy" id="35608"/>
    <lineage>
        <taxon>Eukaryota</taxon>
        <taxon>Viridiplantae</taxon>
        <taxon>Streptophyta</taxon>
        <taxon>Embryophyta</taxon>
        <taxon>Tracheophyta</taxon>
        <taxon>Spermatophyta</taxon>
        <taxon>Magnoliopsida</taxon>
        <taxon>eudicotyledons</taxon>
        <taxon>Gunneridae</taxon>
        <taxon>Pentapetalae</taxon>
        <taxon>asterids</taxon>
        <taxon>campanulids</taxon>
        <taxon>Asterales</taxon>
        <taxon>Asteraceae</taxon>
        <taxon>Asteroideae</taxon>
        <taxon>Anthemideae</taxon>
        <taxon>Artemisiinae</taxon>
        <taxon>Artemisia</taxon>
    </lineage>
</organism>
<dbReference type="PROSITE" id="PS50089">
    <property type="entry name" value="ZF_RING_2"/>
    <property type="match status" value="1"/>
</dbReference>
<reference evidence="6 7" key="1">
    <citation type="journal article" date="2018" name="Mol. Plant">
        <title>The genome of Artemisia annua provides insight into the evolution of Asteraceae family and artemisinin biosynthesis.</title>
        <authorList>
            <person name="Shen Q."/>
            <person name="Zhang L."/>
            <person name="Liao Z."/>
            <person name="Wang S."/>
            <person name="Yan T."/>
            <person name="Shi P."/>
            <person name="Liu M."/>
            <person name="Fu X."/>
            <person name="Pan Q."/>
            <person name="Wang Y."/>
            <person name="Lv Z."/>
            <person name="Lu X."/>
            <person name="Zhang F."/>
            <person name="Jiang W."/>
            <person name="Ma Y."/>
            <person name="Chen M."/>
            <person name="Hao X."/>
            <person name="Li L."/>
            <person name="Tang Y."/>
            <person name="Lv G."/>
            <person name="Zhou Y."/>
            <person name="Sun X."/>
            <person name="Brodelius P.E."/>
            <person name="Rose J.K.C."/>
            <person name="Tang K."/>
        </authorList>
    </citation>
    <scope>NUCLEOTIDE SEQUENCE [LARGE SCALE GENOMIC DNA]</scope>
    <source>
        <strain evidence="7">cv. Huhao1</strain>
        <tissue evidence="6">Leaf</tissue>
    </source>
</reference>
<dbReference type="GO" id="GO:0016567">
    <property type="term" value="P:protein ubiquitination"/>
    <property type="evidence" value="ECO:0007669"/>
    <property type="project" value="TreeGrafter"/>
</dbReference>
<dbReference type="EMBL" id="PKPP01000918">
    <property type="protein sequence ID" value="PWA87391.1"/>
    <property type="molecule type" value="Genomic_DNA"/>
</dbReference>
<dbReference type="PANTHER" id="PTHR45969:SF9">
    <property type="entry name" value="RING-TYPE DOMAIN-CONTAINING PROTEIN"/>
    <property type="match status" value="1"/>
</dbReference>
<accession>A0A2U1PNR2</accession>
<evidence type="ECO:0000259" key="5">
    <source>
        <dbReference type="PROSITE" id="PS50089"/>
    </source>
</evidence>
<dbReference type="AlphaFoldDB" id="A0A2U1PNR2"/>
<dbReference type="Proteomes" id="UP000245207">
    <property type="component" value="Unassembled WGS sequence"/>
</dbReference>
<evidence type="ECO:0000313" key="6">
    <source>
        <dbReference type="EMBL" id="PWA87391.1"/>
    </source>
</evidence>
<dbReference type="InterPro" id="IPR001841">
    <property type="entry name" value="Znf_RING"/>
</dbReference>
<dbReference type="Pfam" id="PF13639">
    <property type="entry name" value="zf-RING_2"/>
    <property type="match status" value="1"/>
</dbReference>